<evidence type="ECO:0000313" key="2">
    <source>
        <dbReference type="EMBL" id="MDG0865305.1"/>
    </source>
</evidence>
<dbReference type="PANTHER" id="PTHR43798:SF33">
    <property type="entry name" value="HYDROLASE, PUTATIVE (AFU_ORTHOLOGUE AFUA_2G14860)-RELATED"/>
    <property type="match status" value="1"/>
</dbReference>
<dbReference type="SUPFAM" id="SSF53474">
    <property type="entry name" value="alpha/beta-Hydrolases"/>
    <property type="match status" value="1"/>
</dbReference>
<dbReference type="InterPro" id="IPR000073">
    <property type="entry name" value="AB_hydrolase_1"/>
</dbReference>
<evidence type="ECO:0000259" key="1">
    <source>
        <dbReference type="Pfam" id="PF12697"/>
    </source>
</evidence>
<accession>A0A9X4R6X4</accession>
<dbReference type="PANTHER" id="PTHR43798">
    <property type="entry name" value="MONOACYLGLYCEROL LIPASE"/>
    <property type="match status" value="1"/>
</dbReference>
<keyword evidence="2" id="KW-0378">Hydrolase</keyword>
<dbReference type="Gene3D" id="3.40.50.1820">
    <property type="entry name" value="alpha/beta hydrolase"/>
    <property type="match status" value="1"/>
</dbReference>
<proteinExistence type="predicted"/>
<protein>
    <submittedName>
        <fullName evidence="2">Alpha/beta hydrolase</fullName>
    </submittedName>
</protein>
<organism evidence="2 3">
    <name type="scientific">Pelomonas aquatica</name>
    <dbReference type="NCBI Taxonomy" id="431058"/>
    <lineage>
        <taxon>Bacteria</taxon>
        <taxon>Pseudomonadati</taxon>
        <taxon>Pseudomonadota</taxon>
        <taxon>Betaproteobacteria</taxon>
        <taxon>Burkholderiales</taxon>
        <taxon>Sphaerotilaceae</taxon>
        <taxon>Roseateles</taxon>
    </lineage>
</organism>
<comment type="caution">
    <text evidence="2">The sequence shown here is derived from an EMBL/GenBank/DDBJ whole genome shotgun (WGS) entry which is preliminary data.</text>
</comment>
<gene>
    <name evidence="2" type="ORF">EXJ73_22850</name>
</gene>
<feature type="domain" description="AB hydrolase-1" evidence="1">
    <location>
        <begin position="29"/>
        <end position="245"/>
    </location>
</feature>
<dbReference type="GO" id="GO:0016020">
    <property type="term" value="C:membrane"/>
    <property type="evidence" value="ECO:0007669"/>
    <property type="project" value="TreeGrafter"/>
</dbReference>
<dbReference type="Proteomes" id="UP001152766">
    <property type="component" value="Unassembled WGS sequence"/>
</dbReference>
<dbReference type="InterPro" id="IPR050266">
    <property type="entry name" value="AB_hydrolase_sf"/>
</dbReference>
<dbReference type="Pfam" id="PF12697">
    <property type="entry name" value="Abhydrolase_6"/>
    <property type="match status" value="1"/>
</dbReference>
<dbReference type="EMBL" id="SGUG01000063">
    <property type="protein sequence ID" value="MDG0865305.1"/>
    <property type="molecule type" value="Genomic_DNA"/>
</dbReference>
<evidence type="ECO:0000313" key="3">
    <source>
        <dbReference type="Proteomes" id="UP001152766"/>
    </source>
</evidence>
<dbReference type="GO" id="GO:0016787">
    <property type="term" value="F:hydrolase activity"/>
    <property type="evidence" value="ECO:0007669"/>
    <property type="project" value="UniProtKB-KW"/>
</dbReference>
<sequence>MRKNRRSMASNKAILSDTLETCMRNDLVLLFLHGAGLNQAMWDPVRRPLNGRWRSVAIDLPGHGARGDAGPYTLDAAAKLVAETVRGLAPARALLVGDSLGGYSALAASRLLDPAQVAGYFLGGCSQNFAGKHRRSLYLRAALMKVLIPLFGEQWLARKSAEKLMTQAGQSREDIEAMIAARLRLRAFPEAVAAVATADVFPLVRAIEQPLVFVNGTLDEGPMRQEAAFVAAAKQGRALHFDCEHGVSLWKSEGFAAELDKFASEVAAS</sequence>
<dbReference type="AlphaFoldDB" id="A0A9X4R6X4"/>
<reference evidence="2" key="1">
    <citation type="submission" date="2019-02" db="EMBL/GenBank/DDBJ databases">
        <title>Draft genome of the type strain Pelomonas aquatica CCUG 52575T.</title>
        <authorList>
            <person name="Gomila M."/>
            <person name="Lalucat J."/>
        </authorList>
    </citation>
    <scope>NUCLEOTIDE SEQUENCE</scope>
    <source>
        <strain evidence="2">CCUG 52575</strain>
    </source>
</reference>
<name>A0A9X4R6X4_9BURK</name>
<keyword evidence="3" id="KW-1185">Reference proteome</keyword>
<dbReference type="InterPro" id="IPR029058">
    <property type="entry name" value="AB_hydrolase_fold"/>
</dbReference>